<protein>
    <submittedName>
        <fullName evidence="2">DUF3515 domain-containing protein</fullName>
    </submittedName>
</protein>
<dbReference type="RefSeq" id="WP_045248456.1">
    <property type="nucleotide sequence ID" value="NZ_DAIQHQ010000004.1"/>
</dbReference>
<accession>A0A3C1KEY9</accession>
<dbReference type="OrthoDB" id="4331648at2"/>
<evidence type="ECO:0000313" key="2">
    <source>
        <dbReference type="EMBL" id="HAN25063.1"/>
    </source>
</evidence>
<sequence>MSRMSRALLAATAAGCLVLTGCASTVALQPAPNSGASACADISVRLPSDLVGKERRWTTAQATAAWGDPAAVLFTCGVTPPGATTMPCRTVDGVDWLVDDTDAPRTLVTTFGRVPAVQLYIDTDPTGGVSSIDALTALGPLISAYTTVTSECTAHGGATAAPTP</sequence>
<feature type="signal peptide" evidence="1">
    <location>
        <begin position="1"/>
        <end position="23"/>
    </location>
</feature>
<dbReference type="PROSITE" id="PS51257">
    <property type="entry name" value="PROKAR_LIPOPROTEIN"/>
    <property type="match status" value="1"/>
</dbReference>
<dbReference type="EMBL" id="DMNG01000185">
    <property type="protein sequence ID" value="HAN25063.1"/>
    <property type="molecule type" value="Genomic_DNA"/>
</dbReference>
<dbReference type="Proteomes" id="UP000257479">
    <property type="component" value="Unassembled WGS sequence"/>
</dbReference>
<organism evidence="2 3">
    <name type="scientific">Microbacterium ginsengisoli</name>
    <dbReference type="NCBI Taxonomy" id="400772"/>
    <lineage>
        <taxon>Bacteria</taxon>
        <taxon>Bacillati</taxon>
        <taxon>Actinomycetota</taxon>
        <taxon>Actinomycetes</taxon>
        <taxon>Micrococcales</taxon>
        <taxon>Microbacteriaceae</taxon>
        <taxon>Microbacterium</taxon>
    </lineage>
</organism>
<dbReference type="Pfam" id="PF12028">
    <property type="entry name" value="DUF3515"/>
    <property type="match status" value="1"/>
</dbReference>
<gene>
    <name evidence="2" type="ORF">DCP95_10900</name>
</gene>
<proteinExistence type="predicted"/>
<keyword evidence="1" id="KW-0732">Signal</keyword>
<evidence type="ECO:0000313" key="3">
    <source>
        <dbReference type="Proteomes" id="UP000257479"/>
    </source>
</evidence>
<dbReference type="AlphaFoldDB" id="A0A3C1KEY9"/>
<evidence type="ECO:0000256" key="1">
    <source>
        <dbReference type="SAM" id="SignalP"/>
    </source>
</evidence>
<comment type="caution">
    <text evidence="2">The sequence shown here is derived from an EMBL/GenBank/DDBJ whole genome shotgun (WGS) entry which is preliminary data.</text>
</comment>
<feature type="chain" id="PRO_5038951553" evidence="1">
    <location>
        <begin position="24"/>
        <end position="164"/>
    </location>
</feature>
<dbReference type="InterPro" id="IPR021903">
    <property type="entry name" value="DUF3515"/>
</dbReference>
<name>A0A3C1KEY9_9MICO</name>
<reference evidence="2 3" key="1">
    <citation type="journal article" date="2018" name="Nat. Biotechnol.">
        <title>A standardized bacterial taxonomy based on genome phylogeny substantially revises the tree of life.</title>
        <authorList>
            <person name="Parks D.H."/>
            <person name="Chuvochina M."/>
            <person name="Waite D.W."/>
            <person name="Rinke C."/>
            <person name="Skarshewski A."/>
            <person name="Chaumeil P.A."/>
            <person name="Hugenholtz P."/>
        </authorList>
    </citation>
    <scope>NUCLEOTIDE SEQUENCE [LARGE SCALE GENOMIC DNA]</scope>
    <source>
        <strain evidence="2">UBA9152</strain>
    </source>
</reference>